<evidence type="ECO:0000313" key="4">
    <source>
        <dbReference type="EMBL" id="SDY02062.1"/>
    </source>
</evidence>
<dbReference type="PROSITE" id="PS52050">
    <property type="entry name" value="WYL"/>
    <property type="match status" value="1"/>
</dbReference>
<dbReference type="Proteomes" id="UP000198935">
    <property type="component" value="Unassembled WGS sequence"/>
</dbReference>
<evidence type="ECO:0000256" key="1">
    <source>
        <dbReference type="ARBA" id="ARBA00023015"/>
    </source>
</evidence>
<dbReference type="EMBL" id="FNPI01000001">
    <property type="protein sequence ID" value="SDY02062.1"/>
    <property type="molecule type" value="Genomic_DNA"/>
</dbReference>
<dbReference type="STRING" id="1503961.SAMN05421736_101156"/>
<keyword evidence="1" id="KW-0805">Transcription regulation</keyword>
<dbReference type="InterPro" id="IPR001034">
    <property type="entry name" value="DeoR_HTH"/>
</dbReference>
<reference evidence="5" key="1">
    <citation type="submission" date="2016-10" db="EMBL/GenBank/DDBJ databases">
        <authorList>
            <person name="Varghese N."/>
            <person name="Submissions S."/>
        </authorList>
    </citation>
    <scope>NUCLEOTIDE SEQUENCE [LARGE SCALE GENOMIC DNA]</scope>
    <source>
        <strain evidence="5">SP</strain>
    </source>
</reference>
<protein>
    <submittedName>
        <fullName evidence="4">Predicted DNA-binding transcriptional regulator YafY, contains an HTH and WYL domains</fullName>
    </submittedName>
</protein>
<dbReference type="InterPro" id="IPR057727">
    <property type="entry name" value="WCX_dom"/>
</dbReference>
<dbReference type="Gene3D" id="1.10.10.10">
    <property type="entry name" value="Winged helix-like DNA-binding domain superfamily/Winged helix DNA-binding domain"/>
    <property type="match status" value="1"/>
</dbReference>
<dbReference type="Pfam" id="PF13280">
    <property type="entry name" value="WYL"/>
    <property type="match status" value="1"/>
</dbReference>
<name>A0A1H3GFC7_9BACI</name>
<dbReference type="AlphaFoldDB" id="A0A1H3GFC7"/>
<evidence type="ECO:0000256" key="2">
    <source>
        <dbReference type="ARBA" id="ARBA00023163"/>
    </source>
</evidence>
<dbReference type="Pfam" id="PF08279">
    <property type="entry name" value="HTH_11"/>
    <property type="match status" value="1"/>
</dbReference>
<keyword evidence="2" id="KW-0804">Transcription</keyword>
<keyword evidence="5" id="KW-1185">Reference proteome</keyword>
<accession>A0A1H3GFC7</accession>
<keyword evidence="4" id="KW-0238">DNA-binding</keyword>
<dbReference type="PANTHER" id="PTHR34580:SF1">
    <property type="entry name" value="PROTEIN PAFC"/>
    <property type="match status" value="1"/>
</dbReference>
<dbReference type="InterPro" id="IPR028349">
    <property type="entry name" value="PafC-like"/>
</dbReference>
<dbReference type="InterPro" id="IPR026881">
    <property type="entry name" value="WYL_dom"/>
</dbReference>
<dbReference type="GO" id="GO:0003677">
    <property type="term" value="F:DNA binding"/>
    <property type="evidence" value="ECO:0007669"/>
    <property type="project" value="UniProtKB-KW"/>
</dbReference>
<dbReference type="InterPro" id="IPR051534">
    <property type="entry name" value="CBASS_pafABC_assoc_protein"/>
</dbReference>
<organism evidence="4 5">
    <name type="scientific">Evansella caseinilytica</name>
    <dbReference type="NCBI Taxonomy" id="1503961"/>
    <lineage>
        <taxon>Bacteria</taxon>
        <taxon>Bacillati</taxon>
        <taxon>Bacillota</taxon>
        <taxon>Bacilli</taxon>
        <taxon>Bacillales</taxon>
        <taxon>Bacillaceae</taxon>
        <taxon>Evansella</taxon>
    </lineage>
</organism>
<dbReference type="OrthoDB" id="9815009at2"/>
<gene>
    <name evidence="4" type="ORF">SAMN05421736_101156</name>
</gene>
<sequence length="326" mass="37052">MKADRLLEVISLLQNHGKVSTNQIAGYLNVSNRTVLRDMDTLSALGIPIVAERGRAGGWRLMEHFRSELSGMSLTELKSLFVLPSEKVFEDLGLATKGVDIRLNLLSGMQGNRKTGVAPYLEKIYIDTGTWKPSRQKIKSFETVQQAVFEEKKLRMTYKNASGLQSERLVFPLGLVAKGSTWYLIAASEQWEIRNFRLSRINKAEIVHEPFTRPAHFSLAAYWKQSKEQFVQSLPSFPATVLAHQSMINRLTFTGKFIDNLQIIKEGEEWVQVKLSFHDEQEIVEYVLGFGDRMKLLEPVHLIDQVVKQARAVLQQYVDKNKGGKA</sequence>
<dbReference type="SMART" id="SM00420">
    <property type="entry name" value="HTH_DEOR"/>
    <property type="match status" value="1"/>
</dbReference>
<dbReference type="PIRSF" id="PIRSF016838">
    <property type="entry name" value="PafC"/>
    <property type="match status" value="1"/>
</dbReference>
<dbReference type="InterPro" id="IPR013196">
    <property type="entry name" value="HTH_11"/>
</dbReference>
<dbReference type="GO" id="GO:0003700">
    <property type="term" value="F:DNA-binding transcription factor activity"/>
    <property type="evidence" value="ECO:0007669"/>
    <property type="project" value="InterPro"/>
</dbReference>
<dbReference type="PROSITE" id="PS51000">
    <property type="entry name" value="HTH_DEOR_2"/>
    <property type="match status" value="1"/>
</dbReference>
<dbReference type="InterPro" id="IPR036388">
    <property type="entry name" value="WH-like_DNA-bd_sf"/>
</dbReference>
<dbReference type="Pfam" id="PF25583">
    <property type="entry name" value="WCX"/>
    <property type="match status" value="1"/>
</dbReference>
<dbReference type="InterPro" id="IPR036390">
    <property type="entry name" value="WH_DNA-bd_sf"/>
</dbReference>
<evidence type="ECO:0000313" key="5">
    <source>
        <dbReference type="Proteomes" id="UP000198935"/>
    </source>
</evidence>
<dbReference type="SUPFAM" id="SSF46785">
    <property type="entry name" value="Winged helix' DNA-binding domain"/>
    <property type="match status" value="1"/>
</dbReference>
<feature type="domain" description="HTH deoR-type" evidence="3">
    <location>
        <begin position="2"/>
        <end position="57"/>
    </location>
</feature>
<evidence type="ECO:0000259" key="3">
    <source>
        <dbReference type="PROSITE" id="PS51000"/>
    </source>
</evidence>
<dbReference type="PANTHER" id="PTHR34580">
    <property type="match status" value="1"/>
</dbReference>
<proteinExistence type="predicted"/>